<gene>
    <name evidence="2" type="ORF">BN2614_LOCUS8</name>
</gene>
<dbReference type="AlphaFoldDB" id="A0A9X9Q5T1"/>
<accession>A0A9X9Q5T1</accession>
<name>A0A9X9Q5T1_GULGU</name>
<comment type="caution">
    <text evidence="2">The sequence shown here is derived from an EMBL/GenBank/DDBJ whole genome shotgun (WGS) entry which is preliminary data.</text>
</comment>
<protein>
    <submittedName>
        <fullName evidence="2">Uncharacterized protein</fullName>
    </submittedName>
</protein>
<feature type="compositionally biased region" description="Polar residues" evidence="1">
    <location>
        <begin position="10"/>
        <end position="19"/>
    </location>
</feature>
<evidence type="ECO:0000313" key="2">
    <source>
        <dbReference type="EMBL" id="VCX30990.1"/>
    </source>
</evidence>
<dbReference type="Proteomes" id="UP000269945">
    <property type="component" value="Unassembled WGS sequence"/>
</dbReference>
<proteinExistence type="predicted"/>
<reference evidence="2 3" key="1">
    <citation type="submission" date="2018-10" db="EMBL/GenBank/DDBJ databases">
        <authorList>
            <person name="Ekblom R."/>
            <person name="Jareborg N."/>
        </authorList>
    </citation>
    <scope>NUCLEOTIDE SEQUENCE [LARGE SCALE GENOMIC DNA]</scope>
    <source>
        <tissue evidence="2">Muscle</tissue>
    </source>
</reference>
<sequence>MTSEGRRLSPENQGGNLSLKQGKWDGSGAQNPSCLQRRHRGPQAVQPPTQLPGILESLLCQYKKQLYNLHSVSVLGDLIIPYRKACQVVTTYKKN</sequence>
<organism evidence="2 3">
    <name type="scientific">Gulo gulo</name>
    <name type="common">Wolverine</name>
    <name type="synonym">Gluton</name>
    <dbReference type="NCBI Taxonomy" id="48420"/>
    <lineage>
        <taxon>Eukaryota</taxon>
        <taxon>Metazoa</taxon>
        <taxon>Chordata</taxon>
        <taxon>Craniata</taxon>
        <taxon>Vertebrata</taxon>
        <taxon>Euteleostomi</taxon>
        <taxon>Mammalia</taxon>
        <taxon>Eutheria</taxon>
        <taxon>Laurasiatheria</taxon>
        <taxon>Carnivora</taxon>
        <taxon>Caniformia</taxon>
        <taxon>Musteloidea</taxon>
        <taxon>Mustelidae</taxon>
        <taxon>Guloninae</taxon>
        <taxon>Gulo</taxon>
    </lineage>
</organism>
<feature type="region of interest" description="Disordered" evidence="1">
    <location>
        <begin position="1"/>
        <end position="46"/>
    </location>
</feature>
<keyword evidence="3" id="KW-1185">Reference proteome</keyword>
<evidence type="ECO:0000313" key="3">
    <source>
        <dbReference type="Proteomes" id="UP000269945"/>
    </source>
</evidence>
<evidence type="ECO:0000256" key="1">
    <source>
        <dbReference type="SAM" id="MobiDB-lite"/>
    </source>
</evidence>
<dbReference type="EMBL" id="CYRY02039962">
    <property type="protein sequence ID" value="VCX30990.1"/>
    <property type="molecule type" value="Genomic_DNA"/>
</dbReference>